<dbReference type="SUPFAM" id="SSF53383">
    <property type="entry name" value="PLP-dependent transferases"/>
    <property type="match status" value="1"/>
</dbReference>
<evidence type="ECO:0000256" key="1">
    <source>
        <dbReference type="ARBA" id="ARBA00001933"/>
    </source>
</evidence>
<reference evidence="7" key="1">
    <citation type="journal article" date="2014" name="Front. Microbiol.">
        <title>High frequency of phylogenetically diverse reductive dehalogenase-homologous genes in deep subseafloor sedimentary metagenomes.</title>
        <authorList>
            <person name="Kawai M."/>
            <person name="Futagami T."/>
            <person name="Toyoda A."/>
            <person name="Takaki Y."/>
            <person name="Nishi S."/>
            <person name="Hori S."/>
            <person name="Arai W."/>
            <person name="Tsubouchi T."/>
            <person name="Morono Y."/>
            <person name="Uchiyama I."/>
            <person name="Ito T."/>
            <person name="Fujiyama A."/>
            <person name="Inagaki F."/>
            <person name="Takami H."/>
        </authorList>
    </citation>
    <scope>NUCLEOTIDE SEQUENCE</scope>
    <source>
        <strain evidence="7">Expedition CK06-06</strain>
    </source>
</reference>
<keyword evidence="5" id="KW-0663">Pyridoxal phosphate</keyword>
<name>X1DHE2_9ZZZZ</name>
<dbReference type="InterPro" id="IPR004838">
    <property type="entry name" value="NHTrfase_class1_PyrdxlP-BS"/>
</dbReference>
<evidence type="ECO:0000259" key="6">
    <source>
        <dbReference type="Pfam" id="PF00155"/>
    </source>
</evidence>
<evidence type="ECO:0000313" key="7">
    <source>
        <dbReference type="EMBL" id="GAH20296.1"/>
    </source>
</evidence>
<dbReference type="GO" id="GO:0006520">
    <property type="term" value="P:amino acid metabolic process"/>
    <property type="evidence" value="ECO:0007669"/>
    <property type="project" value="InterPro"/>
</dbReference>
<dbReference type="InterPro" id="IPR050596">
    <property type="entry name" value="AspAT/PAT-like"/>
</dbReference>
<comment type="caution">
    <text evidence="7">The sequence shown here is derived from an EMBL/GenBank/DDBJ whole genome shotgun (WGS) entry which is preliminary data.</text>
</comment>
<evidence type="ECO:0000256" key="4">
    <source>
        <dbReference type="ARBA" id="ARBA00022679"/>
    </source>
</evidence>
<dbReference type="CDD" id="cd00609">
    <property type="entry name" value="AAT_like"/>
    <property type="match status" value="1"/>
</dbReference>
<dbReference type="PROSITE" id="PS00105">
    <property type="entry name" value="AA_TRANSFER_CLASS_1"/>
    <property type="match status" value="1"/>
</dbReference>
<dbReference type="GO" id="GO:0008483">
    <property type="term" value="F:transaminase activity"/>
    <property type="evidence" value="ECO:0007669"/>
    <property type="project" value="UniProtKB-KW"/>
</dbReference>
<comment type="cofactor">
    <cofactor evidence="1">
        <name>pyridoxal 5'-phosphate</name>
        <dbReference type="ChEBI" id="CHEBI:597326"/>
    </cofactor>
</comment>
<dbReference type="GO" id="GO:0030170">
    <property type="term" value="F:pyridoxal phosphate binding"/>
    <property type="evidence" value="ECO:0007669"/>
    <property type="project" value="InterPro"/>
</dbReference>
<comment type="similarity">
    <text evidence="2">Belongs to the class-I pyridoxal-phosphate-dependent aminotransferase family.</text>
</comment>
<gene>
    <name evidence="7" type="ORF">S03H2_08896</name>
</gene>
<dbReference type="InterPro" id="IPR015424">
    <property type="entry name" value="PyrdxlP-dep_Trfase"/>
</dbReference>
<evidence type="ECO:0000256" key="2">
    <source>
        <dbReference type="ARBA" id="ARBA00007441"/>
    </source>
</evidence>
<keyword evidence="4" id="KW-0808">Transferase</keyword>
<feature type="non-terminal residue" evidence="7">
    <location>
        <position position="1"/>
    </location>
</feature>
<dbReference type="PANTHER" id="PTHR46383">
    <property type="entry name" value="ASPARTATE AMINOTRANSFERASE"/>
    <property type="match status" value="1"/>
</dbReference>
<dbReference type="Pfam" id="PF00155">
    <property type="entry name" value="Aminotran_1_2"/>
    <property type="match status" value="1"/>
</dbReference>
<dbReference type="Gene3D" id="3.40.640.10">
    <property type="entry name" value="Type I PLP-dependent aspartate aminotransferase-like (Major domain)"/>
    <property type="match status" value="1"/>
</dbReference>
<dbReference type="AlphaFoldDB" id="X1DHE2"/>
<dbReference type="InterPro" id="IPR004839">
    <property type="entry name" value="Aminotransferase_I/II_large"/>
</dbReference>
<sequence>LVYDGRQHTSVLSVPDAKKRTILIRSATKSYAMPGWRIGWIIARSELISHFVKLLEWMTLYLNYVAQKAVAAVLSGSNSWLEGIREEFERKRDIICNRINSIPDISVVTPQGGPFIFPNISKLGLSSEKISSRILREYGIPSTPGKAFYANSYIRIPIGGTIDLVNKLGERLETAVREISQQD</sequence>
<evidence type="ECO:0000256" key="3">
    <source>
        <dbReference type="ARBA" id="ARBA00022576"/>
    </source>
</evidence>
<dbReference type="InterPro" id="IPR015421">
    <property type="entry name" value="PyrdxlP-dep_Trfase_major"/>
</dbReference>
<dbReference type="Gene3D" id="3.90.1150.10">
    <property type="entry name" value="Aspartate Aminotransferase, domain 1"/>
    <property type="match status" value="1"/>
</dbReference>
<proteinExistence type="inferred from homology"/>
<keyword evidence="3" id="KW-0032">Aminotransferase</keyword>
<dbReference type="InterPro" id="IPR015422">
    <property type="entry name" value="PyrdxlP-dep_Trfase_small"/>
</dbReference>
<organism evidence="7">
    <name type="scientific">marine sediment metagenome</name>
    <dbReference type="NCBI Taxonomy" id="412755"/>
    <lineage>
        <taxon>unclassified sequences</taxon>
        <taxon>metagenomes</taxon>
        <taxon>ecological metagenomes</taxon>
    </lineage>
</organism>
<protein>
    <recommendedName>
        <fullName evidence="6">Aminotransferase class I/classII large domain-containing protein</fullName>
    </recommendedName>
</protein>
<feature type="domain" description="Aminotransferase class I/classII large" evidence="6">
    <location>
        <begin position="15"/>
        <end position="171"/>
    </location>
</feature>
<evidence type="ECO:0000256" key="5">
    <source>
        <dbReference type="ARBA" id="ARBA00022898"/>
    </source>
</evidence>
<accession>X1DHE2</accession>
<dbReference type="EMBL" id="BARU01004414">
    <property type="protein sequence ID" value="GAH20296.1"/>
    <property type="molecule type" value="Genomic_DNA"/>
</dbReference>